<dbReference type="Proteomes" id="UP000257032">
    <property type="component" value="Unassembled WGS sequence"/>
</dbReference>
<protein>
    <submittedName>
        <fullName evidence="2">XRE family transcriptional regulator</fullName>
    </submittedName>
</protein>
<dbReference type="EMBL" id="QTLC01000048">
    <property type="protein sequence ID" value="RDY70362.1"/>
    <property type="molecule type" value="Genomic_DNA"/>
</dbReference>
<evidence type="ECO:0000313" key="2">
    <source>
        <dbReference type="EMBL" id="RDY70362.1"/>
    </source>
</evidence>
<dbReference type="AlphaFoldDB" id="A0A3D8VM27"/>
<dbReference type="PROSITE" id="PS50943">
    <property type="entry name" value="HTH_CROC1"/>
    <property type="match status" value="1"/>
</dbReference>
<dbReference type="SUPFAM" id="SSF47413">
    <property type="entry name" value="lambda repressor-like DNA-binding domains"/>
    <property type="match status" value="1"/>
</dbReference>
<evidence type="ECO:0000259" key="1">
    <source>
        <dbReference type="PROSITE" id="PS50943"/>
    </source>
</evidence>
<dbReference type="InterPro" id="IPR010982">
    <property type="entry name" value="Lambda_DNA-bd_dom_sf"/>
</dbReference>
<sequence>LVGIDRSYYSKIEAGITPSVKVAKRLGDVLGFSWTVFFEEN</sequence>
<comment type="caution">
    <text evidence="2">The sequence shown here is derived from an EMBL/GenBank/DDBJ whole genome shotgun (WGS) entry which is preliminary data.</text>
</comment>
<feature type="non-terminal residue" evidence="2">
    <location>
        <position position="1"/>
    </location>
</feature>
<feature type="domain" description="HTH cro/C1-type" evidence="1">
    <location>
        <begin position="1"/>
        <end position="37"/>
    </location>
</feature>
<proteinExistence type="predicted"/>
<evidence type="ECO:0000313" key="3">
    <source>
        <dbReference type="Proteomes" id="UP000257032"/>
    </source>
</evidence>
<dbReference type="Pfam" id="PF01381">
    <property type="entry name" value="HTH_3"/>
    <property type="match status" value="1"/>
</dbReference>
<dbReference type="InterPro" id="IPR001387">
    <property type="entry name" value="Cro/C1-type_HTH"/>
</dbReference>
<gene>
    <name evidence="2" type="ORF">DXT76_13480</name>
</gene>
<feature type="non-terminal residue" evidence="2">
    <location>
        <position position="41"/>
    </location>
</feature>
<reference evidence="2 3" key="1">
    <citation type="submission" date="2018-08" db="EMBL/GenBank/DDBJ databases">
        <title>Genome sequence of strict halophilic Halobacillus trueperi SS1 isolated from Lunsu, a salty water body of North West Himalayas.</title>
        <authorList>
            <person name="Gupta S."/>
            <person name="Sharma P."/>
            <person name="Dev K."/>
            <person name="Baumler D."/>
            <person name="Sourirajan A."/>
        </authorList>
    </citation>
    <scope>NUCLEOTIDE SEQUENCE [LARGE SCALE GENOMIC DNA]</scope>
    <source>
        <strain evidence="2 3">SS1</strain>
    </source>
</reference>
<dbReference type="Gene3D" id="1.10.260.40">
    <property type="entry name" value="lambda repressor-like DNA-binding domains"/>
    <property type="match status" value="1"/>
</dbReference>
<organism evidence="2 3">
    <name type="scientific">Halobacillus trueperi</name>
    <dbReference type="NCBI Taxonomy" id="156205"/>
    <lineage>
        <taxon>Bacteria</taxon>
        <taxon>Bacillati</taxon>
        <taxon>Bacillota</taxon>
        <taxon>Bacilli</taxon>
        <taxon>Bacillales</taxon>
        <taxon>Bacillaceae</taxon>
        <taxon>Halobacillus</taxon>
    </lineage>
</organism>
<accession>A0A3D8VM27</accession>
<dbReference type="CDD" id="cd00093">
    <property type="entry name" value="HTH_XRE"/>
    <property type="match status" value="1"/>
</dbReference>
<dbReference type="GO" id="GO:0003677">
    <property type="term" value="F:DNA binding"/>
    <property type="evidence" value="ECO:0007669"/>
    <property type="project" value="InterPro"/>
</dbReference>
<name>A0A3D8VM27_9BACI</name>